<feature type="compositionally biased region" description="Basic residues" evidence="5">
    <location>
        <begin position="13"/>
        <end position="29"/>
    </location>
</feature>
<keyword evidence="3 6" id="KW-1133">Transmembrane helix</keyword>
<dbReference type="PANTHER" id="PTHR19282:SF527">
    <property type="entry name" value="TETRASPANIN"/>
    <property type="match status" value="1"/>
</dbReference>
<accession>A0A210PUQ4</accession>
<evidence type="ECO:0000256" key="4">
    <source>
        <dbReference type="ARBA" id="ARBA00023136"/>
    </source>
</evidence>
<feature type="transmembrane region" description="Helical" evidence="6">
    <location>
        <begin position="135"/>
        <end position="154"/>
    </location>
</feature>
<dbReference type="InterPro" id="IPR018499">
    <property type="entry name" value="Tetraspanin/Peripherin"/>
</dbReference>
<evidence type="ECO:0000313" key="7">
    <source>
        <dbReference type="EMBL" id="OWF40218.1"/>
    </source>
</evidence>
<protein>
    <submittedName>
        <fullName evidence="7">Tetraspanin-11</fullName>
    </submittedName>
</protein>
<keyword evidence="2 6" id="KW-0812">Transmembrane</keyword>
<dbReference type="Proteomes" id="UP000242188">
    <property type="component" value="Unassembled WGS sequence"/>
</dbReference>
<comment type="caution">
    <text evidence="7">The sequence shown here is derived from an EMBL/GenBank/DDBJ whole genome shotgun (WGS) entry which is preliminary data.</text>
</comment>
<feature type="transmembrane region" description="Helical" evidence="6">
    <location>
        <begin position="95"/>
        <end position="115"/>
    </location>
</feature>
<comment type="subcellular location">
    <subcellularLocation>
        <location evidence="1">Membrane</location>
        <topology evidence="1">Multi-pass membrane protein</topology>
    </subcellularLocation>
</comment>
<gene>
    <name evidence="7" type="ORF">KP79_PYT08583</name>
</gene>
<dbReference type="AlphaFoldDB" id="A0A210PUQ4"/>
<dbReference type="PANTHER" id="PTHR19282">
    <property type="entry name" value="TETRASPANIN"/>
    <property type="match status" value="1"/>
</dbReference>
<dbReference type="STRING" id="6573.A0A210PUQ4"/>
<dbReference type="GO" id="GO:0005886">
    <property type="term" value="C:plasma membrane"/>
    <property type="evidence" value="ECO:0007669"/>
    <property type="project" value="TreeGrafter"/>
</dbReference>
<evidence type="ECO:0000313" key="8">
    <source>
        <dbReference type="Proteomes" id="UP000242188"/>
    </source>
</evidence>
<evidence type="ECO:0000256" key="2">
    <source>
        <dbReference type="ARBA" id="ARBA00022692"/>
    </source>
</evidence>
<evidence type="ECO:0000256" key="3">
    <source>
        <dbReference type="ARBA" id="ARBA00022989"/>
    </source>
</evidence>
<reference evidence="7 8" key="1">
    <citation type="journal article" date="2017" name="Nat. Ecol. Evol.">
        <title>Scallop genome provides insights into evolution of bilaterian karyotype and development.</title>
        <authorList>
            <person name="Wang S."/>
            <person name="Zhang J."/>
            <person name="Jiao W."/>
            <person name="Li J."/>
            <person name="Xun X."/>
            <person name="Sun Y."/>
            <person name="Guo X."/>
            <person name="Huan P."/>
            <person name="Dong B."/>
            <person name="Zhang L."/>
            <person name="Hu X."/>
            <person name="Sun X."/>
            <person name="Wang J."/>
            <person name="Zhao C."/>
            <person name="Wang Y."/>
            <person name="Wang D."/>
            <person name="Huang X."/>
            <person name="Wang R."/>
            <person name="Lv J."/>
            <person name="Li Y."/>
            <person name="Zhang Z."/>
            <person name="Liu B."/>
            <person name="Lu W."/>
            <person name="Hui Y."/>
            <person name="Liang J."/>
            <person name="Zhou Z."/>
            <person name="Hou R."/>
            <person name="Li X."/>
            <person name="Liu Y."/>
            <person name="Li H."/>
            <person name="Ning X."/>
            <person name="Lin Y."/>
            <person name="Zhao L."/>
            <person name="Xing Q."/>
            <person name="Dou J."/>
            <person name="Li Y."/>
            <person name="Mao J."/>
            <person name="Guo H."/>
            <person name="Dou H."/>
            <person name="Li T."/>
            <person name="Mu C."/>
            <person name="Jiang W."/>
            <person name="Fu Q."/>
            <person name="Fu X."/>
            <person name="Miao Y."/>
            <person name="Liu J."/>
            <person name="Yu Q."/>
            <person name="Li R."/>
            <person name="Liao H."/>
            <person name="Li X."/>
            <person name="Kong Y."/>
            <person name="Jiang Z."/>
            <person name="Chourrout D."/>
            <person name="Li R."/>
            <person name="Bao Z."/>
        </authorList>
    </citation>
    <scope>NUCLEOTIDE SEQUENCE [LARGE SCALE GENOMIC DNA]</scope>
    <source>
        <strain evidence="7 8">PY_sf001</strain>
    </source>
</reference>
<dbReference type="OrthoDB" id="438211at2759"/>
<dbReference type="EMBL" id="NEDP02005480">
    <property type="protein sequence ID" value="OWF40218.1"/>
    <property type="molecule type" value="Genomic_DNA"/>
</dbReference>
<feature type="transmembrane region" description="Helical" evidence="6">
    <location>
        <begin position="166"/>
        <end position="190"/>
    </location>
</feature>
<keyword evidence="4 6" id="KW-0472">Membrane</keyword>
<evidence type="ECO:0000256" key="6">
    <source>
        <dbReference type="SAM" id="Phobius"/>
    </source>
</evidence>
<feature type="region of interest" description="Disordered" evidence="5">
    <location>
        <begin position="1"/>
        <end position="53"/>
    </location>
</feature>
<dbReference type="Gene3D" id="1.10.1450.10">
    <property type="entry name" value="Tetraspanin"/>
    <property type="match status" value="1"/>
</dbReference>
<evidence type="ECO:0000256" key="5">
    <source>
        <dbReference type="SAM" id="MobiDB-lite"/>
    </source>
</evidence>
<sequence>MALTTLNKDDKKDKKKKKEKKGKDRKKDKKLQEPFLGGASNKGDKPLRGRRQHSMDNHHVDEGYLRHHIDHRNRTRRQDADADVCFHCLRNALHCYNIVILIMGIGALAVGIWLLVTDFSAREVSVVIDSNLFEIGTYLILAGGGMIALLAFCGCCGTMREDRCILGFYGVVLVLVFMALIVGGVLAFMFRENMTSDFKEKLVVTIEKQYGFEVRTNTHNRLVTDAWDSIQRKLKCCGAYGNISSDFSWAIYKQHSDWWARRPSRDKYPMVPDSCCVPDMDKEKCQGRVFIEGPPNKGPPFKGSHTENPHIYTVGCYDKVIDYMMQHSLILGAVAFAVPIFLIVGTIIAFCLCARVKKGDEDEEDI</sequence>
<dbReference type="SUPFAM" id="SSF48652">
    <property type="entry name" value="Tetraspanin"/>
    <property type="match status" value="1"/>
</dbReference>
<feature type="transmembrane region" description="Helical" evidence="6">
    <location>
        <begin position="329"/>
        <end position="352"/>
    </location>
</feature>
<keyword evidence="8" id="KW-1185">Reference proteome</keyword>
<feature type="compositionally biased region" description="Basic and acidic residues" evidence="5">
    <location>
        <begin position="42"/>
        <end position="53"/>
    </location>
</feature>
<dbReference type="PRINTS" id="PR00259">
    <property type="entry name" value="TMFOUR"/>
</dbReference>
<evidence type="ECO:0000256" key="1">
    <source>
        <dbReference type="ARBA" id="ARBA00004141"/>
    </source>
</evidence>
<dbReference type="InterPro" id="IPR008952">
    <property type="entry name" value="Tetraspanin_EC2_sf"/>
</dbReference>
<proteinExistence type="predicted"/>
<organism evidence="7 8">
    <name type="scientific">Mizuhopecten yessoensis</name>
    <name type="common">Japanese scallop</name>
    <name type="synonym">Patinopecten yessoensis</name>
    <dbReference type="NCBI Taxonomy" id="6573"/>
    <lineage>
        <taxon>Eukaryota</taxon>
        <taxon>Metazoa</taxon>
        <taxon>Spiralia</taxon>
        <taxon>Lophotrochozoa</taxon>
        <taxon>Mollusca</taxon>
        <taxon>Bivalvia</taxon>
        <taxon>Autobranchia</taxon>
        <taxon>Pteriomorphia</taxon>
        <taxon>Pectinida</taxon>
        <taxon>Pectinoidea</taxon>
        <taxon>Pectinidae</taxon>
        <taxon>Mizuhopecten</taxon>
    </lineage>
</organism>
<name>A0A210PUQ4_MIZYE</name>
<dbReference type="Pfam" id="PF00335">
    <property type="entry name" value="Tetraspanin"/>
    <property type="match status" value="1"/>
</dbReference>